<dbReference type="PANTHER" id="PTHR11139:SF9">
    <property type="entry name" value="SERINE_THREONINE-PROTEIN KINASE MTOR"/>
    <property type="match status" value="1"/>
</dbReference>
<dbReference type="Gene3D" id="1.20.120.150">
    <property type="entry name" value="FKBP12-rapamycin binding domain"/>
    <property type="match status" value="1"/>
</dbReference>
<dbReference type="EMBL" id="CAJPIN010022901">
    <property type="protein sequence ID" value="CAG2062880.1"/>
    <property type="molecule type" value="Genomic_DNA"/>
</dbReference>
<dbReference type="InterPro" id="IPR057564">
    <property type="entry name" value="HEAT_ATR"/>
</dbReference>
<gene>
    <name evidence="2" type="ORF">TPAB3V08_LOCUS9828</name>
</gene>
<dbReference type="InterPro" id="IPR050517">
    <property type="entry name" value="DDR_Repair_Kinase"/>
</dbReference>
<comment type="caution">
    <text evidence="2">The sequence shown here is derived from an EMBL/GenBank/DDBJ whole genome shotgun (WGS) entry which is preliminary data.</text>
</comment>
<proteinExistence type="predicted"/>
<dbReference type="SMART" id="SM01345">
    <property type="entry name" value="Rapamycin_bind"/>
    <property type="match status" value="1"/>
</dbReference>
<dbReference type="PANTHER" id="PTHR11139">
    <property type="entry name" value="ATAXIA TELANGIECTASIA MUTATED ATM -RELATED"/>
    <property type="match status" value="1"/>
</dbReference>
<dbReference type="InterPro" id="IPR009076">
    <property type="entry name" value="FRB_dom"/>
</dbReference>
<sequence>MLKKKCYLKLGQWQESLQGINENSIPAVLQYYAAATDHDGTWYKAWHAWAYMNFETVLFYKHQQQQQLATGGETGSTAAQRAAADLTNPRPGVPSSIYISQFTVPAVDGFFRSIALSHGSSLQDTLRLLTLWFDYGQWPEVYDAIVEGIRTIEIDTWLQARTIIHYLCSRIDTPRMLVGQLIHHLLIDIGKHHPQALVYPLTVARKSASSARRSAANKILNSMCEHSPVLVNQAYMVSDELIRVAILWHELWHEGLEEASRLYFGERNVKGMFDTLGPLHEMLERGPQTLKETSFNQ</sequence>
<dbReference type="Pfam" id="PF08771">
    <property type="entry name" value="FRB_dom"/>
    <property type="match status" value="1"/>
</dbReference>
<dbReference type="PROSITE" id="PS51189">
    <property type="entry name" value="FAT"/>
    <property type="match status" value="1"/>
</dbReference>
<organism evidence="2 3">
    <name type="scientific">Timema podura</name>
    <name type="common">Walking stick</name>
    <dbReference type="NCBI Taxonomy" id="61482"/>
    <lineage>
        <taxon>Eukaryota</taxon>
        <taxon>Metazoa</taxon>
        <taxon>Ecdysozoa</taxon>
        <taxon>Arthropoda</taxon>
        <taxon>Hexapoda</taxon>
        <taxon>Insecta</taxon>
        <taxon>Pterygota</taxon>
        <taxon>Neoptera</taxon>
        <taxon>Polyneoptera</taxon>
        <taxon>Phasmatodea</taxon>
        <taxon>Timematodea</taxon>
        <taxon>Timematoidea</taxon>
        <taxon>Timematidae</taxon>
        <taxon>Timema</taxon>
    </lineage>
</organism>
<evidence type="ECO:0000313" key="2">
    <source>
        <dbReference type="EMBL" id="CAG2062880.1"/>
    </source>
</evidence>
<evidence type="ECO:0000313" key="3">
    <source>
        <dbReference type="Proteomes" id="UP001153148"/>
    </source>
</evidence>
<protein>
    <recommendedName>
        <fullName evidence="1">FAT domain-containing protein</fullName>
    </recommendedName>
</protein>
<name>A0ABN7PA41_TIMPD</name>
<dbReference type="InterPro" id="IPR036738">
    <property type="entry name" value="FRB_sf"/>
</dbReference>
<dbReference type="Pfam" id="PF02259">
    <property type="entry name" value="FAT"/>
    <property type="match status" value="1"/>
</dbReference>
<feature type="non-terminal residue" evidence="2">
    <location>
        <position position="297"/>
    </location>
</feature>
<keyword evidence="3" id="KW-1185">Reference proteome</keyword>
<dbReference type="Proteomes" id="UP001153148">
    <property type="component" value="Unassembled WGS sequence"/>
</dbReference>
<reference evidence="2" key="1">
    <citation type="submission" date="2021-03" db="EMBL/GenBank/DDBJ databases">
        <authorList>
            <person name="Tran Van P."/>
        </authorList>
    </citation>
    <scope>NUCLEOTIDE SEQUENCE</scope>
</reference>
<dbReference type="Pfam" id="PF23593">
    <property type="entry name" value="HEAT_ATR"/>
    <property type="match status" value="1"/>
</dbReference>
<dbReference type="InterPro" id="IPR003151">
    <property type="entry name" value="PIK-rel_kinase_FAT"/>
</dbReference>
<evidence type="ECO:0000259" key="1">
    <source>
        <dbReference type="PROSITE" id="PS51189"/>
    </source>
</evidence>
<dbReference type="InterPro" id="IPR014009">
    <property type="entry name" value="PIK_FAT"/>
</dbReference>
<dbReference type="SUPFAM" id="SSF47212">
    <property type="entry name" value="FKBP12-rapamycin-binding domain of FKBP-rapamycin-associated protein (FRAP)"/>
    <property type="match status" value="1"/>
</dbReference>
<feature type="domain" description="FAT" evidence="1">
    <location>
        <begin position="1"/>
        <end position="207"/>
    </location>
</feature>
<accession>A0ABN7PA41</accession>